<name>U5D9R8_AMBTC</name>
<gene>
    <name evidence="1" type="ORF">AMTR_s00061p00205860</name>
</gene>
<protein>
    <recommendedName>
        <fullName evidence="3">Rx N-terminal domain-containing protein</fullName>
    </recommendedName>
</protein>
<organism evidence="1 2">
    <name type="scientific">Amborella trichopoda</name>
    <dbReference type="NCBI Taxonomy" id="13333"/>
    <lineage>
        <taxon>Eukaryota</taxon>
        <taxon>Viridiplantae</taxon>
        <taxon>Streptophyta</taxon>
        <taxon>Embryophyta</taxon>
        <taxon>Tracheophyta</taxon>
        <taxon>Spermatophyta</taxon>
        <taxon>Magnoliopsida</taxon>
        <taxon>Amborellales</taxon>
        <taxon>Amborellaceae</taxon>
        <taxon>Amborella</taxon>
    </lineage>
</organism>
<dbReference type="HOGENOM" id="CLU_2779243_0_0_1"/>
<dbReference type="AlphaFoldDB" id="U5D9R8"/>
<keyword evidence="2" id="KW-1185">Reference proteome</keyword>
<evidence type="ECO:0000313" key="2">
    <source>
        <dbReference type="Proteomes" id="UP000017836"/>
    </source>
</evidence>
<accession>U5D9R8</accession>
<evidence type="ECO:0008006" key="3">
    <source>
        <dbReference type="Google" id="ProtNLM"/>
    </source>
</evidence>
<sequence>MAETALRVSLQKLCDPLVLGLAFLYKVPDQVERLRFELERMHSFLKIIQNMGETDDMTNFGGANKRISS</sequence>
<proteinExistence type="predicted"/>
<dbReference type="Proteomes" id="UP000017836">
    <property type="component" value="Unassembled WGS sequence"/>
</dbReference>
<reference evidence="2" key="1">
    <citation type="journal article" date="2013" name="Science">
        <title>The Amborella genome and the evolution of flowering plants.</title>
        <authorList>
            <consortium name="Amborella Genome Project"/>
        </authorList>
    </citation>
    <scope>NUCLEOTIDE SEQUENCE [LARGE SCALE GENOMIC DNA]</scope>
</reference>
<dbReference type="EMBL" id="KI392075">
    <property type="protein sequence ID" value="ERN19244.1"/>
    <property type="molecule type" value="Genomic_DNA"/>
</dbReference>
<evidence type="ECO:0000313" key="1">
    <source>
        <dbReference type="EMBL" id="ERN19244.1"/>
    </source>
</evidence>
<dbReference type="Gramene" id="ERN19244">
    <property type="protein sequence ID" value="ERN19244"/>
    <property type="gene ID" value="AMTR_s00061p00205860"/>
</dbReference>